<evidence type="ECO:0000259" key="4">
    <source>
        <dbReference type="Pfam" id="PF00735"/>
    </source>
</evidence>
<dbReference type="InterPro" id="IPR030379">
    <property type="entry name" value="G_SEPTIN_dom"/>
</dbReference>
<dbReference type="Gene3D" id="3.40.50.300">
    <property type="entry name" value="P-loop containing nucleotide triphosphate hydrolases"/>
    <property type="match status" value="1"/>
</dbReference>
<protein>
    <recommendedName>
        <fullName evidence="4">Septin-type G domain-containing protein</fullName>
    </recommendedName>
</protein>
<comment type="caution">
    <text evidence="5">The sequence shown here is derived from an EMBL/GenBank/DDBJ whole genome shotgun (WGS) entry which is preliminary data.</text>
</comment>
<evidence type="ECO:0000256" key="1">
    <source>
        <dbReference type="RuleBase" id="RU004560"/>
    </source>
</evidence>
<dbReference type="InterPro" id="IPR025662">
    <property type="entry name" value="Sigma_54_int_dom_ATP-bd_1"/>
</dbReference>
<gene>
    <name evidence="5" type="ORF">Q5P01_024071</name>
</gene>
<evidence type="ECO:0000256" key="3">
    <source>
        <dbReference type="SAM" id="MobiDB-lite"/>
    </source>
</evidence>
<comment type="similarity">
    <text evidence="1">Belongs to the TRAFAC class TrmE-Era-EngA-EngB-Septin-like GTPase superfamily. Septin GTPase family.</text>
</comment>
<dbReference type="GO" id="GO:0005525">
    <property type="term" value="F:GTP binding"/>
    <property type="evidence" value="ECO:0007669"/>
    <property type="project" value="UniProtKB-KW"/>
</dbReference>
<evidence type="ECO:0000256" key="2">
    <source>
        <dbReference type="SAM" id="Coils"/>
    </source>
</evidence>
<feature type="compositionally biased region" description="Basic and acidic residues" evidence="3">
    <location>
        <begin position="1"/>
        <end position="36"/>
    </location>
</feature>
<evidence type="ECO:0000313" key="6">
    <source>
        <dbReference type="Proteomes" id="UP001187415"/>
    </source>
</evidence>
<reference evidence="5" key="1">
    <citation type="submission" date="2023-07" db="EMBL/GenBank/DDBJ databases">
        <title>Chromosome-level Genome Assembly of Striped Snakehead (Channa striata).</title>
        <authorList>
            <person name="Liu H."/>
        </authorList>
    </citation>
    <scope>NUCLEOTIDE SEQUENCE</scope>
    <source>
        <strain evidence="5">Gz</strain>
        <tissue evidence="5">Muscle</tissue>
    </source>
</reference>
<dbReference type="EMBL" id="JAUPFM010000020">
    <property type="protein sequence ID" value="KAK2818510.1"/>
    <property type="molecule type" value="Genomic_DNA"/>
</dbReference>
<keyword evidence="1" id="KW-0342">GTP-binding</keyword>
<keyword evidence="1" id="KW-0547">Nucleotide-binding</keyword>
<feature type="coiled-coil region" evidence="2">
    <location>
        <begin position="479"/>
        <end position="524"/>
    </location>
</feature>
<dbReference type="Proteomes" id="UP001187415">
    <property type="component" value="Unassembled WGS sequence"/>
</dbReference>
<accession>A0AA88J3Q4</accession>
<dbReference type="PROSITE" id="PS00675">
    <property type="entry name" value="SIGMA54_INTERACT_1"/>
    <property type="match status" value="1"/>
</dbReference>
<proteinExistence type="inferred from homology"/>
<name>A0AA88J3Q4_CHASR</name>
<keyword evidence="2" id="KW-0175">Coiled coil</keyword>
<dbReference type="AlphaFoldDB" id="A0AA88J3Q4"/>
<dbReference type="InterPro" id="IPR027417">
    <property type="entry name" value="P-loop_NTPase"/>
</dbReference>
<dbReference type="SUPFAM" id="SSF52540">
    <property type="entry name" value="P-loop containing nucleoside triphosphate hydrolases"/>
    <property type="match status" value="1"/>
</dbReference>
<dbReference type="Pfam" id="PF00735">
    <property type="entry name" value="Septin"/>
    <property type="match status" value="1"/>
</dbReference>
<feature type="domain" description="Septin-type G" evidence="4">
    <location>
        <begin position="118"/>
        <end position="197"/>
    </location>
</feature>
<sequence length="582" mass="66469">MPLCLEDIKTQQKEEADATERERTKTTEHPESDERTITQLPETATGTRTRHHHTCVPDPIMFSKNLTKNTKYGDIISKSVRVPSGSPVVYQLTPKKKKFGTLTRMTVGERSASKKNKTILLVGETGAGKSTLVNTLFNFTMGVTWKDKIWFEIVEEEKKQQRESRTSDVIMYEIFDFQEKTLPFSLTIIDTPGYGDTRGIEYDNRVSQRLLDLFHSEEGVHEINAVCLVMKASENRLSDRLKYIFDSVVSLFGKDLEENIVALITHSDGTTPINVLKALDASKIKCPKNEKNQPIHFLFNNCQNSERTEETKVGLKNAWIVTARGVAEFTEYLETSTPQKLMTTVEVLKTRVGLTACIQNLQDRIELIDGKQNEIQQIQGVLRNQEQEMKKNEKFTVEVDEVYKVKEDIKGGMWLVFYEGAVCCNVCEENCHYPGCTKAWYPEHSEVISNGHCTVCTGKCPASDHVKEQKRFVTKTRKVQKTEDEMKEKYEKNKSETEKTGNLLENLEKEMKDLTAEKNQLLEEAYQHVVKLEQITLNVESLSTYVNLDFLTEKMKEKGDTGKVQKLEEVKSRVDKGTRAGL</sequence>
<keyword evidence="6" id="KW-1185">Reference proteome</keyword>
<evidence type="ECO:0000313" key="5">
    <source>
        <dbReference type="EMBL" id="KAK2818510.1"/>
    </source>
</evidence>
<dbReference type="PANTHER" id="PTHR32046">
    <property type="entry name" value="G DOMAIN-CONTAINING PROTEIN"/>
    <property type="match status" value="1"/>
</dbReference>
<feature type="region of interest" description="Disordered" evidence="3">
    <location>
        <begin position="1"/>
        <end position="37"/>
    </location>
</feature>
<organism evidence="5 6">
    <name type="scientific">Channa striata</name>
    <name type="common">Snakehead murrel</name>
    <name type="synonym">Ophicephalus striatus</name>
    <dbReference type="NCBI Taxonomy" id="64152"/>
    <lineage>
        <taxon>Eukaryota</taxon>
        <taxon>Metazoa</taxon>
        <taxon>Chordata</taxon>
        <taxon>Craniata</taxon>
        <taxon>Vertebrata</taxon>
        <taxon>Euteleostomi</taxon>
        <taxon>Actinopterygii</taxon>
        <taxon>Neopterygii</taxon>
        <taxon>Teleostei</taxon>
        <taxon>Neoteleostei</taxon>
        <taxon>Acanthomorphata</taxon>
        <taxon>Anabantaria</taxon>
        <taxon>Anabantiformes</taxon>
        <taxon>Channoidei</taxon>
        <taxon>Channidae</taxon>
        <taxon>Channa</taxon>
    </lineage>
</organism>
<dbReference type="PANTHER" id="PTHR32046:SF11">
    <property type="entry name" value="IMMUNE-ASSOCIATED NUCLEOTIDE-BINDING PROTEIN 10-LIKE"/>
    <property type="match status" value="1"/>
</dbReference>